<protein>
    <recommendedName>
        <fullName evidence="6">Ribonuclease P protein component</fullName>
        <ecNumber evidence="6">3.1.26.5</ecNumber>
    </recommendedName>
</protein>
<evidence type="ECO:0000256" key="5">
    <source>
        <dbReference type="ARBA" id="ARBA00022884"/>
    </source>
</evidence>
<dbReference type="PANTHER" id="PTHR33992">
    <property type="entry name" value="RIBONUCLEASE P PROTEIN COMPONENT"/>
    <property type="match status" value="1"/>
</dbReference>
<keyword evidence="2" id="KW-0540">Nuclease</keyword>
<accession>A0A9E6MQ22</accession>
<evidence type="ECO:0000313" key="10">
    <source>
        <dbReference type="Proteomes" id="UP000671910"/>
    </source>
</evidence>
<evidence type="ECO:0000256" key="3">
    <source>
        <dbReference type="ARBA" id="ARBA00022759"/>
    </source>
</evidence>
<dbReference type="AlphaFoldDB" id="A0A9E6MQ22"/>
<keyword evidence="5" id="KW-0694">RNA-binding</keyword>
<dbReference type="InterPro" id="IPR020568">
    <property type="entry name" value="Ribosomal_Su5_D2-typ_SF"/>
</dbReference>
<dbReference type="Proteomes" id="UP000671910">
    <property type="component" value="Chromosome"/>
</dbReference>
<evidence type="ECO:0000256" key="4">
    <source>
        <dbReference type="ARBA" id="ARBA00022801"/>
    </source>
</evidence>
<name>A0A9E6MQ22_9ACTN</name>
<dbReference type="InterPro" id="IPR000100">
    <property type="entry name" value="RNase_P"/>
</dbReference>
<dbReference type="SUPFAM" id="SSF54211">
    <property type="entry name" value="Ribosomal protein S5 domain 2-like"/>
    <property type="match status" value="1"/>
</dbReference>
<dbReference type="EMBL" id="CP072829">
    <property type="protein sequence ID" value="QTU84374.1"/>
    <property type="molecule type" value="Genomic_DNA"/>
</dbReference>
<keyword evidence="4 8" id="KW-0378">Hydrolase</keyword>
<evidence type="ECO:0000313" key="7">
    <source>
        <dbReference type="EMBL" id="NHM13942.1"/>
    </source>
</evidence>
<evidence type="ECO:0000256" key="6">
    <source>
        <dbReference type="NCBIfam" id="TIGR00188"/>
    </source>
</evidence>
<dbReference type="PANTHER" id="PTHR33992:SF1">
    <property type="entry name" value="RIBONUCLEASE P PROTEIN COMPONENT"/>
    <property type="match status" value="1"/>
</dbReference>
<dbReference type="Gene3D" id="3.30.230.10">
    <property type="match status" value="1"/>
</dbReference>
<dbReference type="GO" id="GO:0000049">
    <property type="term" value="F:tRNA binding"/>
    <property type="evidence" value="ECO:0007669"/>
    <property type="project" value="InterPro"/>
</dbReference>
<dbReference type="GO" id="GO:0004526">
    <property type="term" value="F:ribonuclease P activity"/>
    <property type="evidence" value="ECO:0007669"/>
    <property type="project" value="UniProtKB-UniRule"/>
</dbReference>
<evidence type="ECO:0000256" key="1">
    <source>
        <dbReference type="ARBA" id="ARBA00022694"/>
    </source>
</evidence>
<dbReference type="EC" id="3.1.26.5" evidence="6"/>
<gene>
    <name evidence="8" type="primary">rnpA</name>
    <name evidence="7" type="ORF">GMI68_04015</name>
    <name evidence="8" type="ORF">J7S26_00015</name>
</gene>
<reference evidence="8" key="2">
    <citation type="submission" date="2021-04" db="EMBL/GenBank/DDBJ databases">
        <title>Novel species in family Eggerthellaceae.</title>
        <authorList>
            <person name="Zhang G."/>
        </authorList>
    </citation>
    <scope>NUCLEOTIDE SEQUENCE</scope>
    <source>
        <strain evidence="8">Zg-886</strain>
    </source>
</reference>
<dbReference type="RefSeq" id="WP_165059709.1">
    <property type="nucleotide sequence ID" value="NZ_CP072829.1"/>
</dbReference>
<keyword evidence="3" id="KW-0255">Endonuclease</keyword>
<dbReference type="NCBIfam" id="TIGR00188">
    <property type="entry name" value="rnpA"/>
    <property type="match status" value="1"/>
</dbReference>
<proteinExistence type="predicted"/>
<evidence type="ECO:0000256" key="2">
    <source>
        <dbReference type="ARBA" id="ARBA00022722"/>
    </source>
</evidence>
<dbReference type="GO" id="GO:0030677">
    <property type="term" value="C:ribonuclease P complex"/>
    <property type="evidence" value="ECO:0007669"/>
    <property type="project" value="TreeGrafter"/>
</dbReference>
<dbReference type="KEGG" id="ebz:J7S26_00015"/>
<keyword evidence="1" id="KW-0819">tRNA processing</keyword>
<dbReference type="Proteomes" id="UP000636394">
    <property type="component" value="Unassembled WGS sequence"/>
</dbReference>
<evidence type="ECO:0000313" key="9">
    <source>
        <dbReference type="Proteomes" id="UP000636394"/>
    </source>
</evidence>
<sequence length="117" mass="12710">METITSSQEISQAFAQGKRLHTRYLTLITMPARQHDLPGRVAFIAGKKLGNAVWRNGAKRRMREVCRALGGPCVGVDVIFLAKGSLLAASYSKVLSACDEAMKRGGLHHDTEPEGSD</sequence>
<evidence type="ECO:0000313" key="8">
    <source>
        <dbReference type="EMBL" id="QTU84374.1"/>
    </source>
</evidence>
<dbReference type="Pfam" id="PF00825">
    <property type="entry name" value="Ribonuclease_P"/>
    <property type="match status" value="1"/>
</dbReference>
<dbReference type="EMBL" id="WPCR01000004">
    <property type="protein sequence ID" value="NHM13942.1"/>
    <property type="molecule type" value="Genomic_DNA"/>
</dbReference>
<dbReference type="GO" id="GO:0042781">
    <property type="term" value="F:3'-tRNA processing endoribonuclease activity"/>
    <property type="evidence" value="ECO:0007669"/>
    <property type="project" value="TreeGrafter"/>
</dbReference>
<keyword evidence="9" id="KW-1185">Reference proteome</keyword>
<dbReference type="InterPro" id="IPR014721">
    <property type="entry name" value="Ribsml_uS5_D2-typ_fold_subgr"/>
</dbReference>
<organism evidence="8 10">
    <name type="scientific">Xiamenia xianingshaonis</name>
    <dbReference type="NCBI Taxonomy" id="2682776"/>
    <lineage>
        <taxon>Bacteria</taxon>
        <taxon>Bacillati</taxon>
        <taxon>Actinomycetota</taxon>
        <taxon>Coriobacteriia</taxon>
        <taxon>Eggerthellales</taxon>
        <taxon>Eggerthellaceae</taxon>
        <taxon>Xiamenia</taxon>
    </lineage>
</organism>
<reference evidence="7 9" key="1">
    <citation type="submission" date="2019-11" db="EMBL/GenBank/DDBJ databases">
        <title>Eggerthellaceae novel genus isolated from the rectal contents of marmort.</title>
        <authorList>
            <person name="Zhang G."/>
        </authorList>
    </citation>
    <scope>NUCLEOTIDE SEQUENCE [LARGE SCALE GENOMIC DNA]</scope>
    <source>
        <strain evidence="7">Zg-886</strain>
        <strain evidence="9">zg-886</strain>
    </source>
</reference>